<dbReference type="GO" id="GO:0003723">
    <property type="term" value="F:RNA binding"/>
    <property type="evidence" value="ECO:0007669"/>
    <property type="project" value="UniProtKB-UniRule"/>
</dbReference>
<organism evidence="5 6">
    <name type="scientific">Lentinula lateritia</name>
    <dbReference type="NCBI Taxonomy" id="40482"/>
    <lineage>
        <taxon>Eukaryota</taxon>
        <taxon>Fungi</taxon>
        <taxon>Dikarya</taxon>
        <taxon>Basidiomycota</taxon>
        <taxon>Agaricomycotina</taxon>
        <taxon>Agaricomycetes</taxon>
        <taxon>Agaricomycetidae</taxon>
        <taxon>Agaricales</taxon>
        <taxon>Marasmiineae</taxon>
        <taxon>Omphalotaceae</taxon>
        <taxon>Lentinula</taxon>
    </lineage>
</organism>
<evidence type="ECO:0000256" key="1">
    <source>
        <dbReference type="ARBA" id="ARBA00022884"/>
    </source>
</evidence>
<dbReference type="AlphaFoldDB" id="A0A9W8ZVW9"/>
<sequence>MDSHGWVPIPLIASFNRVRQITNDESFVRDVLNMSSVVEVQGDMVRMKEGEWERFVLPDAQTSRVDSIHEFPLTPSSGDSTSKVRSFVEEAVMRHVRSDHGDPESEAEETEEEEEEEEEEEVVFVMGYDPA</sequence>
<dbReference type="SUPFAM" id="SSF46785">
    <property type="entry name" value="Winged helix' DNA-binding domain"/>
    <property type="match status" value="1"/>
</dbReference>
<dbReference type="SMART" id="SM00715">
    <property type="entry name" value="LA"/>
    <property type="match status" value="1"/>
</dbReference>
<evidence type="ECO:0000313" key="6">
    <source>
        <dbReference type="Proteomes" id="UP001150238"/>
    </source>
</evidence>
<evidence type="ECO:0000256" key="3">
    <source>
        <dbReference type="SAM" id="MobiDB-lite"/>
    </source>
</evidence>
<evidence type="ECO:0000259" key="4">
    <source>
        <dbReference type="PROSITE" id="PS50961"/>
    </source>
</evidence>
<dbReference type="InterPro" id="IPR036390">
    <property type="entry name" value="WH_DNA-bd_sf"/>
</dbReference>
<dbReference type="InterPro" id="IPR006630">
    <property type="entry name" value="La_HTH"/>
</dbReference>
<feature type="compositionally biased region" description="Acidic residues" evidence="3">
    <location>
        <begin position="104"/>
        <end position="122"/>
    </location>
</feature>
<protein>
    <recommendedName>
        <fullName evidence="4">HTH La-type RNA-binding domain-containing protein</fullName>
    </recommendedName>
</protein>
<evidence type="ECO:0000256" key="2">
    <source>
        <dbReference type="PROSITE-ProRule" id="PRU00332"/>
    </source>
</evidence>
<proteinExistence type="predicted"/>
<dbReference type="InterPro" id="IPR036388">
    <property type="entry name" value="WH-like_DNA-bd_sf"/>
</dbReference>
<dbReference type="GO" id="GO:0005737">
    <property type="term" value="C:cytoplasm"/>
    <property type="evidence" value="ECO:0007669"/>
    <property type="project" value="UniProtKB-ARBA"/>
</dbReference>
<dbReference type="Gene3D" id="1.10.10.10">
    <property type="entry name" value="Winged helix-like DNA-binding domain superfamily/Winged helix DNA-binding domain"/>
    <property type="match status" value="1"/>
</dbReference>
<dbReference type="PROSITE" id="PS50961">
    <property type="entry name" value="HTH_LA"/>
    <property type="match status" value="1"/>
</dbReference>
<reference evidence="5" key="1">
    <citation type="submission" date="2022-08" db="EMBL/GenBank/DDBJ databases">
        <authorList>
            <consortium name="DOE Joint Genome Institute"/>
            <person name="Min B."/>
            <person name="Riley R."/>
            <person name="Sierra-Patev S."/>
            <person name="Naranjo-Ortiz M."/>
            <person name="Looney B."/>
            <person name="Konkel Z."/>
            <person name="Slot J.C."/>
            <person name="Sakamoto Y."/>
            <person name="Steenwyk J.L."/>
            <person name="Rokas A."/>
            <person name="Carro J."/>
            <person name="Camarero S."/>
            <person name="Ferreira P."/>
            <person name="Molpeceres G."/>
            <person name="Ruiz-Duenas F.J."/>
            <person name="Serrano A."/>
            <person name="Henrissat B."/>
            <person name="Drula E."/>
            <person name="Hughes K.W."/>
            <person name="Mata J.L."/>
            <person name="Ishikawa N.K."/>
            <person name="Vargas-Isla R."/>
            <person name="Ushijima S."/>
            <person name="Smith C.A."/>
            <person name="Ahrendt S."/>
            <person name="Andreopoulos W."/>
            <person name="He G."/>
            <person name="Labutti K."/>
            <person name="Lipzen A."/>
            <person name="Ng V."/>
            <person name="Sandor L."/>
            <person name="Barry K."/>
            <person name="Martinez A.T."/>
            <person name="Xiao Y."/>
            <person name="Gibbons J.G."/>
            <person name="Terashima K."/>
            <person name="Hibbett D.S."/>
            <person name="Grigoriev I.V."/>
        </authorList>
    </citation>
    <scope>NUCLEOTIDE SEQUENCE</scope>
    <source>
        <strain evidence="5">Sp2 HRB7682 ss15</strain>
    </source>
</reference>
<evidence type="ECO:0000313" key="5">
    <source>
        <dbReference type="EMBL" id="KAJ4466923.1"/>
    </source>
</evidence>
<feature type="region of interest" description="Disordered" evidence="3">
    <location>
        <begin position="92"/>
        <end position="131"/>
    </location>
</feature>
<dbReference type="PANTHER" id="PTHR22792:SF132">
    <property type="entry name" value="LA-RELATED PROTEIN 1"/>
    <property type="match status" value="1"/>
</dbReference>
<name>A0A9W8ZVW9_9AGAR</name>
<reference evidence="5" key="2">
    <citation type="journal article" date="2023" name="Proc. Natl. Acad. Sci. U.S.A.">
        <title>A global phylogenomic analysis of the shiitake genus Lentinula.</title>
        <authorList>
            <person name="Sierra-Patev S."/>
            <person name="Min B."/>
            <person name="Naranjo-Ortiz M."/>
            <person name="Looney B."/>
            <person name="Konkel Z."/>
            <person name="Slot J.C."/>
            <person name="Sakamoto Y."/>
            <person name="Steenwyk J.L."/>
            <person name="Rokas A."/>
            <person name="Carro J."/>
            <person name="Camarero S."/>
            <person name="Ferreira P."/>
            <person name="Molpeceres G."/>
            <person name="Ruiz-Duenas F.J."/>
            <person name="Serrano A."/>
            <person name="Henrissat B."/>
            <person name="Drula E."/>
            <person name="Hughes K.W."/>
            <person name="Mata J.L."/>
            <person name="Ishikawa N.K."/>
            <person name="Vargas-Isla R."/>
            <person name="Ushijima S."/>
            <person name="Smith C.A."/>
            <person name="Donoghue J."/>
            <person name="Ahrendt S."/>
            <person name="Andreopoulos W."/>
            <person name="He G."/>
            <person name="LaButti K."/>
            <person name="Lipzen A."/>
            <person name="Ng V."/>
            <person name="Riley R."/>
            <person name="Sandor L."/>
            <person name="Barry K."/>
            <person name="Martinez A.T."/>
            <person name="Xiao Y."/>
            <person name="Gibbons J.G."/>
            <person name="Terashima K."/>
            <person name="Grigoriev I.V."/>
            <person name="Hibbett D."/>
        </authorList>
    </citation>
    <scope>NUCLEOTIDE SEQUENCE</scope>
    <source>
        <strain evidence="5">Sp2 HRB7682 ss15</strain>
    </source>
</reference>
<keyword evidence="1 2" id="KW-0694">RNA-binding</keyword>
<feature type="compositionally biased region" description="Basic and acidic residues" evidence="3">
    <location>
        <begin position="92"/>
        <end position="103"/>
    </location>
</feature>
<dbReference type="EMBL" id="JANVFS010000043">
    <property type="protein sequence ID" value="KAJ4466923.1"/>
    <property type="molecule type" value="Genomic_DNA"/>
</dbReference>
<gene>
    <name evidence="5" type="ORF">C8J55DRAFT_439356</name>
</gene>
<dbReference type="Proteomes" id="UP001150238">
    <property type="component" value="Unassembled WGS sequence"/>
</dbReference>
<dbReference type="InterPro" id="IPR045180">
    <property type="entry name" value="La_dom_prot"/>
</dbReference>
<accession>A0A9W8ZVW9</accession>
<comment type="caution">
    <text evidence="5">The sequence shown here is derived from an EMBL/GenBank/DDBJ whole genome shotgun (WGS) entry which is preliminary data.</text>
</comment>
<feature type="domain" description="HTH La-type RNA-binding" evidence="4">
    <location>
        <begin position="1"/>
        <end position="58"/>
    </location>
</feature>
<dbReference type="PANTHER" id="PTHR22792">
    <property type="entry name" value="LUPUS LA PROTEIN-RELATED"/>
    <property type="match status" value="1"/>
</dbReference>